<evidence type="ECO:0000256" key="5">
    <source>
        <dbReference type="ARBA" id="ARBA00023004"/>
    </source>
</evidence>
<evidence type="ECO:0000256" key="2">
    <source>
        <dbReference type="ARBA" id="ARBA00022559"/>
    </source>
</evidence>
<keyword evidence="3" id="KW-0479">Metal-binding</keyword>
<dbReference type="PANTHER" id="PTHR30521">
    <property type="entry name" value="DEFERROCHELATASE/PEROXIDASE"/>
    <property type="match status" value="1"/>
</dbReference>
<dbReference type="InterPro" id="IPR048328">
    <property type="entry name" value="Dyp_perox_C"/>
</dbReference>
<dbReference type="GO" id="GO:0046872">
    <property type="term" value="F:metal ion binding"/>
    <property type="evidence" value="ECO:0007669"/>
    <property type="project" value="UniProtKB-KW"/>
</dbReference>
<evidence type="ECO:0000256" key="6">
    <source>
        <dbReference type="ARBA" id="ARBA00025737"/>
    </source>
</evidence>
<dbReference type="Pfam" id="PF20628">
    <property type="entry name" value="Dyp_perox_C"/>
    <property type="match status" value="1"/>
</dbReference>
<feature type="domain" description="Dyp-type peroxidase C-terminal" evidence="8">
    <location>
        <begin position="139"/>
        <end position="301"/>
    </location>
</feature>
<dbReference type="SUPFAM" id="SSF54909">
    <property type="entry name" value="Dimeric alpha+beta barrel"/>
    <property type="match status" value="1"/>
</dbReference>
<evidence type="ECO:0000259" key="8">
    <source>
        <dbReference type="Pfam" id="PF20628"/>
    </source>
</evidence>
<dbReference type="EMBL" id="NRQY01000001">
    <property type="protein sequence ID" value="RUT67375.1"/>
    <property type="molecule type" value="Genomic_DNA"/>
</dbReference>
<evidence type="ECO:0000313" key="10">
    <source>
        <dbReference type="Proteomes" id="UP000286908"/>
    </source>
</evidence>
<keyword evidence="2 9" id="KW-0575">Peroxidase</keyword>
<comment type="caution">
    <text evidence="9">The sequence shown here is derived from an EMBL/GenBank/DDBJ whole genome shotgun (WGS) entry which is preliminary data.</text>
</comment>
<gene>
    <name evidence="9" type="ORF">CKG00_04695</name>
</gene>
<comment type="similarity">
    <text evidence="6">Belongs to the DyP-type peroxidase family.</text>
</comment>
<sequence>MKYQNVTDTPGENSYFLVFNLTDTPQTREKVVTLCNNLSGILRSIRNRFPKLEVSCVMGFGADAWQKLFPDAGKPRELNTFEAIKGPRFTAVSTPGDIFFHIRALNVSACYELGSVISCALSGAVTCEDEVHGFRYMDGRAIIGFVDGTENPEFEDERKEYAVIGDEDPGFAGGSYAFVQKYIHDMDAWQDLSTEDQEKVIGRHKFNDVELTDEQKIPGSHNVVTNIQDEEGNDLKIVRANMPFSNPAKNEHGTYFIGYARYFSTTRRMLENMFAGKETGAADELLKFSTAVTGTLFFIPSPAMLDDVE</sequence>
<dbReference type="NCBIfam" id="TIGR01413">
    <property type="entry name" value="Dyp_perox_fam"/>
    <property type="match status" value="1"/>
</dbReference>
<dbReference type="InterPro" id="IPR006314">
    <property type="entry name" value="Dyp_peroxidase"/>
</dbReference>
<evidence type="ECO:0000256" key="4">
    <source>
        <dbReference type="ARBA" id="ARBA00023002"/>
    </source>
</evidence>
<dbReference type="GO" id="GO:0004601">
    <property type="term" value="F:peroxidase activity"/>
    <property type="evidence" value="ECO:0007669"/>
    <property type="project" value="UniProtKB-KW"/>
</dbReference>
<keyword evidence="5" id="KW-0408">Iron</keyword>
<protein>
    <submittedName>
        <fullName evidence="9">Peroxidase</fullName>
    </submittedName>
</protein>
<dbReference type="InterPro" id="IPR048327">
    <property type="entry name" value="Dyp_perox_N"/>
</dbReference>
<organism evidence="9 10">
    <name type="scientific">Morganella morganii</name>
    <name type="common">Proteus morganii</name>
    <dbReference type="NCBI Taxonomy" id="582"/>
    <lineage>
        <taxon>Bacteria</taxon>
        <taxon>Pseudomonadati</taxon>
        <taxon>Pseudomonadota</taxon>
        <taxon>Gammaproteobacteria</taxon>
        <taxon>Enterobacterales</taxon>
        <taxon>Morganellaceae</taxon>
        <taxon>Morganella</taxon>
    </lineage>
</organism>
<dbReference type="PROSITE" id="PS51404">
    <property type="entry name" value="DYP_PEROXIDASE"/>
    <property type="match status" value="1"/>
</dbReference>
<dbReference type="Proteomes" id="UP000286908">
    <property type="component" value="Unassembled WGS sequence"/>
</dbReference>
<dbReference type="OrthoDB" id="3251355at2"/>
<dbReference type="PANTHER" id="PTHR30521:SF0">
    <property type="entry name" value="DYP-TYPE PEROXIDASE FAMILY PROTEIN"/>
    <property type="match status" value="1"/>
</dbReference>
<keyword evidence="4" id="KW-0560">Oxidoreductase</keyword>
<dbReference type="AlphaFoldDB" id="A0A433ZZ11"/>
<accession>A0A433ZZ11</accession>
<evidence type="ECO:0000256" key="1">
    <source>
        <dbReference type="ARBA" id="ARBA00001970"/>
    </source>
</evidence>
<dbReference type="InterPro" id="IPR011008">
    <property type="entry name" value="Dimeric_a/b-barrel"/>
</dbReference>
<dbReference type="Pfam" id="PF04261">
    <property type="entry name" value="Dyp_perox_N"/>
    <property type="match status" value="1"/>
</dbReference>
<evidence type="ECO:0000256" key="3">
    <source>
        <dbReference type="ARBA" id="ARBA00022723"/>
    </source>
</evidence>
<name>A0A433ZZ11_MORMO</name>
<dbReference type="GO" id="GO:0020037">
    <property type="term" value="F:heme binding"/>
    <property type="evidence" value="ECO:0007669"/>
    <property type="project" value="InterPro"/>
</dbReference>
<evidence type="ECO:0000313" key="9">
    <source>
        <dbReference type="EMBL" id="RUT67375.1"/>
    </source>
</evidence>
<reference evidence="9 10" key="1">
    <citation type="submission" date="2017-08" db="EMBL/GenBank/DDBJ databases">
        <title>Draft genome sequence of pheromone producing symbiont Morganella morganii, of the female New Zealand grass grub Costelytra giveni.</title>
        <authorList>
            <person name="Laugraud A."/>
            <person name="Young S.D."/>
            <person name="Hurst M.H."/>
        </authorList>
    </citation>
    <scope>NUCLEOTIDE SEQUENCE [LARGE SCALE GENOMIC DNA]</scope>
    <source>
        <strain evidence="9 10">MMsCG</strain>
    </source>
</reference>
<comment type="cofactor">
    <cofactor evidence="1">
        <name>heme b</name>
        <dbReference type="ChEBI" id="CHEBI:60344"/>
    </cofactor>
</comment>
<evidence type="ECO:0000259" key="7">
    <source>
        <dbReference type="Pfam" id="PF04261"/>
    </source>
</evidence>
<feature type="domain" description="Dyp-type peroxidase N-terminal" evidence="7">
    <location>
        <begin position="15"/>
        <end position="135"/>
    </location>
</feature>
<dbReference type="GO" id="GO:0005829">
    <property type="term" value="C:cytosol"/>
    <property type="evidence" value="ECO:0007669"/>
    <property type="project" value="TreeGrafter"/>
</dbReference>
<proteinExistence type="inferred from homology"/>